<keyword evidence="8" id="KW-1185">Reference proteome</keyword>
<comment type="caution">
    <text evidence="7">The sequence shown here is derived from an EMBL/GenBank/DDBJ whole genome shotgun (WGS) entry which is preliminary data.</text>
</comment>
<sequence length="158" mass="16872">MRNPILTIGLAASALVVAGTAFAQQGFTQTVWDGVYTAEQAARGEAAYAQRCGTCHGGQLNGTGEAPALVGGEFISHYNELSVGDLFDRVRTTMPMDNPQSLDREEYADILAFLLKANSFPAGETALDRRSEMLAMIEFIAQKPDTTASNKGAEQPTP</sequence>
<keyword evidence="1 4" id="KW-0349">Heme</keyword>
<dbReference type="EMBL" id="JACIIV010000030">
    <property type="protein sequence ID" value="MBB6229057.1"/>
    <property type="molecule type" value="Genomic_DNA"/>
</dbReference>
<feature type="chain" id="PRO_5032912964" evidence="5">
    <location>
        <begin position="24"/>
        <end position="158"/>
    </location>
</feature>
<protein>
    <submittedName>
        <fullName evidence="7">Mono/diheme cytochrome c family protein</fullName>
    </submittedName>
</protein>
<dbReference type="GO" id="GO:0020037">
    <property type="term" value="F:heme binding"/>
    <property type="evidence" value="ECO:0007669"/>
    <property type="project" value="InterPro"/>
</dbReference>
<proteinExistence type="predicted"/>
<evidence type="ECO:0000256" key="4">
    <source>
        <dbReference type="PROSITE-ProRule" id="PRU00433"/>
    </source>
</evidence>
<dbReference type="Gene3D" id="1.10.760.10">
    <property type="entry name" value="Cytochrome c-like domain"/>
    <property type="match status" value="1"/>
</dbReference>
<evidence type="ECO:0000256" key="3">
    <source>
        <dbReference type="ARBA" id="ARBA00023004"/>
    </source>
</evidence>
<keyword evidence="3 4" id="KW-0408">Iron</keyword>
<evidence type="ECO:0000256" key="5">
    <source>
        <dbReference type="SAM" id="SignalP"/>
    </source>
</evidence>
<evidence type="ECO:0000313" key="8">
    <source>
        <dbReference type="Proteomes" id="UP000538147"/>
    </source>
</evidence>
<dbReference type="GO" id="GO:0046872">
    <property type="term" value="F:metal ion binding"/>
    <property type="evidence" value="ECO:0007669"/>
    <property type="project" value="UniProtKB-KW"/>
</dbReference>
<dbReference type="InterPro" id="IPR009056">
    <property type="entry name" value="Cyt_c-like_dom"/>
</dbReference>
<keyword evidence="2 4" id="KW-0479">Metal-binding</keyword>
<dbReference type="Pfam" id="PF13442">
    <property type="entry name" value="Cytochrome_CBB3"/>
    <property type="match status" value="1"/>
</dbReference>
<keyword evidence="5" id="KW-0732">Signal</keyword>
<feature type="signal peptide" evidence="5">
    <location>
        <begin position="1"/>
        <end position="23"/>
    </location>
</feature>
<dbReference type="SUPFAM" id="SSF46626">
    <property type="entry name" value="Cytochrome c"/>
    <property type="match status" value="1"/>
</dbReference>
<accession>A0A841L8U0</accession>
<evidence type="ECO:0000256" key="2">
    <source>
        <dbReference type="ARBA" id="ARBA00022723"/>
    </source>
</evidence>
<dbReference type="InterPro" id="IPR036909">
    <property type="entry name" value="Cyt_c-like_dom_sf"/>
</dbReference>
<dbReference type="PROSITE" id="PS51007">
    <property type="entry name" value="CYTC"/>
    <property type="match status" value="1"/>
</dbReference>
<dbReference type="AlphaFoldDB" id="A0A841L8U0"/>
<reference evidence="7 8" key="1">
    <citation type="submission" date="2020-08" db="EMBL/GenBank/DDBJ databases">
        <title>Genomic Encyclopedia of Type Strains, Phase IV (KMG-IV): sequencing the most valuable type-strain genomes for metagenomic binning, comparative biology and taxonomic classification.</title>
        <authorList>
            <person name="Goeker M."/>
        </authorList>
    </citation>
    <scope>NUCLEOTIDE SEQUENCE [LARGE SCALE GENOMIC DNA]</scope>
    <source>
        <strain evidence="7 8">DSM 102189</strain>
    </source>
</reference>
<organism evidence="7 8">
    <name type="scientific">Polymorphobacter multimanifer</name>
    <dbReference type="NCBI Taxonomy" id="1070431"/>
    <lineage>
        <taxon>Bacteria</taxon>
        <taxon>Pseudomonadati</taxon>
        <taxon>Pseudomonadota</taxon>
        <taxon>Alphaproteobacteria</taxon>
        <taxon>Sphingomonadales</taxon>
        <taxon>Sphingosinicellaceae</taxon>
        <taxon>Polymorphobacter</taxon>
    </lineage>
</organism>
<evidence type="ECO:0000259" key="6">
    <source>
        <dbReference type="PROSITE" id="PS51007"/>
    </source>
</evidence>
<dbReference type="Proteomes" id="UP000538147">
    <property type="component" value="Unassembled WGS sequence"/>
</dbReference>
<dbReference type="RefSeq" id="WP_243453399.1">
    <property type="nucleotide sequence ID" value="NZ_BMOX01000027.1"/>
</dbReference>
<gene>
    <name evidence="7" type="ORF">FHS79_003255</name>
</gene>
<feature type="domain" description="Cytochrome c" evidence="6">
    <location>
        <begin position="39"/>
        <end position="118"/>
    </location>
</feature>
<dbReference type="GO" id="GO:0009055">
    <property type="term" value="F:electron transfer activity"/>
    <property type="evidence" value="ECO:0007669"/>
    <property type="project" value="InterPro"/>
</dbReference>
<evidence type="ECO:0000256" key="1">
    <source>
        <dbReference type="ARBA" id="ARBA00022617"/>
    </source>
</evidence>
<name>A0A841L8U0_9SPHN</name>
<evidence type="ECO:0000313" key="7">
    <source>
        <dbReference type="EMBL" id="MBB6229057.1"/>
    </source>
</evidence>